<dbReference type="GO" id="GO:0008115">
    <property type="term" value="F:sarcosine oxidase activity"/>
    <property type="evidence" value="ECO:0007669"/>
    <property type="project" value="TreeGrafter"/>
</dbReference>
<dbReference type="EMBL" id="FOMX01000020">
    <property type="protein sequence ID" value="SFE81505.1"/>
    <property type="molecule type" value="Genomic_DNA"/>
</dbReference>
<proteinExistence type="predicted"/>
<dbReference type="InterPro" id="IPR036188">
    <property type="entry name" value="FAD/NAD-bd_sf"/>
</dbReference>
<dbReference type="SUPFAM" id="SSF51905">
    <property type="entry name" value="FAD/NAD(P)-binding domain"/>
    <property type="match status" value="1"/>
</dbReference>
<dbReference type="AlphaFoldDB" id="A0A1I2DLM4"/>
<accession>A0A1I2DLM4</accession>
<dbReference type="RefSeq" id="WP_096327326.1">
    <property type="nucleotide sequence ID" value="NZ_FOMX01000020.1"/>
</dbReference>
<keyword evidence="2" id="KW-0285">Flavoprotein</keyword>
<dbReference type="Proteomes" id="UP000199400">
    <property type="component" value="Unassembled WGS sequence"/>
</dbReference>
<dbReference type="SUPFAM" id="SSF54373">
    <property type="entry name" value="FAD-linked reductases, C-terminal domain"/>
    <property type="match status" value="1"/>
</dbReference>
<dbReference type="PANTHER" id="PTHR10961:SF7">
    <property type="entry name" value="FAD DEPENDENT OXIDOREDUCTASE DOMAIN-CONTAINING PROTEIN"/>
    <property type="match status" value="1"/>
</dbReference>
<evidence type="ECO:0000313" key="6">
    <source>
        <dbReference type="EMBL" id="SFE81505.1"/>
    </source>
</evidence>
<evidence type="ECO:0000256" key="2">
    <source>
        <dbReference type="ARBA" id="ARBA00022630"/>
    </source>
</evidence>
<dbReference type="GO" id="GO:0050660">
    <property type="term" value="F:flavin adenine dinucleotide binding"/>
    <property type="evidence" value="ECO:0007669"/>
    <property type="project" value="InterPro"/>
</dbReference>
<dbReference type="NCBIfam" id="NF008425">
    <property type="entry name" value="PRK11259.1"/>
    <property type="match status" value="1"/>
</dbReference>
<keyword evidence="4" id="KW-0560">Oxidoreductase</keyword>
<evidence type="ECO:0000259" key="5">
    <source>
        <dbReference type="Pfam" id="PF01266"/>
    </source>
</evidence>
<dbReference type="Gene3D" id="3.50.50.60">
    <property type="entry name" value="FAD/NAD(P)-binding domain"/>
    <property type="match status" value="1"/>
</dbReference>
<dbReference type="STRING" id="54.SAMN02745121_05605"/>
<feature type="domain" description="FAD dependent oxidoreductase" evidence="5">
    <location>
        <begin position="5"/>
        <end position="363"/>
    </location>
</feature>
<comment type="cofactor">
    <cofactor evidence="1">
        <name>FAD</name>
        <dbReference type="ChEBI" id="CHEBI:57692"/>
    </cofactor>
</comment>
<evidence type="ECO:0000256" key="4">
    <source>
        <dbReference type="ARBA" id="ARBA00023002"/>
    </source>
</evidence>
<protein>
    <submittedName>
        <fullName evidence="6">Sarcosine oxidase</fullName>
    </submittedName>
</protein>
<keyword evidence="3" id="KW-0274">FAD</keyword>
<dbReference type="Gene3D" id="3.30.9.10">
    <property type="entry name" value="D-Amino Acid Oxidase, subunit A, domain 2"/>
    <property type="match status" value="1"/>
</dbReference>
<dbReference type="InterPro" id="IPR006076">
    <property type="entry name" value="FAD-dep_OxRdtase"/>
</dbReference>
<evidence type="ECO:0000313" key="7">
    <source>
        <dbReference type="Proteomes" id="UP000199400"/>
    </source>
</evidence>
<dbReference type="OrthoDB" id="9806257at2"/>
<reference evidence="7" key="1">
    <citation type="submission" date="2016-10" db="EMBL/GenBank/DDBJ databases">
        <authorList>
            <person name="Varghese N."/>
            <person name="Submissions S."/>
        </authorList>
    </citation>
    <scope>NUCLEOTIDE SEQUENCE [LARGE SCALE GENOMIC DNA]</scope>
    <source>
        <strain evidence="7">ATCC 25963</strain>
    </source>
</reference>
<keyword evidence="7" id="KW-1185">Reference proteome</keyword>
<name>A0A1I2DLM4_9BACT</name>
<organism evidence="6 7">
    <name type="scientific">Nannocystis exedens</name>
    <dbReference type="NCBI Taxonomy" id="54"/>
    <lineage>
        <taxon>Bacteria</taxon>
        <taxon>Pseudomonadati</taxon>
        <taxon>Myxococcota</taxon>
        <taxon>Polyangia</taxon>
        <taxon>Nannocystales</taxon>
        <taxon>Nannocystaceae</taxon>
        <taxon>Nannocystis</taxon>
    </lineage>
</organism>
<evidence type="ECO:0000256" key="3">
    <source>
        <dbReference type="ARBA" id="ARBA00022827"/>
    </source>
</evidence>
<dbReference type="InterPro" id="IPR045170">
    <property type="entry name" value="MTOX"/>
</dbReference>
<dbReference type="PANTHER" id="PTHR10961">
    <property type="entry name" value="PEROXISOMAL SARCOSINE OXIDASE"/>
    <property type="match status" value="1"/>
</dbReference>
<evidence type="ECO:0000256" key="1">
    <source>
        <dbReference type="ARBA" id="ARBA00001974"/>
    </source>
</evidence>
<sequence>MRGPKVIVVGGGTMGSATAWALAARGAEVTVLERFSHVHEYGSHSGYTRIIRESYHEGAGYVPLVRRADALWRALGEKAGETLLVRTGMVEFGPEDDPDYQGAIAACVSAGVEHELMDAAAARRRFPIAVPAGWTACFTPSGGYLRVGPCLEALKREAMSLGAAWRTGARVREVALGERPRVLLDDGALLPADQVVVTAGAYLPGLLPGFMPGKLKVLRRVLAWTRPDPAEIDRLAAMPVWASFGPAGFVYGFPYGHEGVTGFKLACHVPPPEVGAAEAGVDPERVDRAIHPADLAPLAAFLAEYLPAGRGEFVHATVCLYTCTPSTDFVIDHVPGDRRAWVAGGFSGHGFKFAPAIGELVADAVLTGAAPEALRAFARARHAG</sequence>
<dbReference type="Pfam" id="PF01266">
    <property type="entry name" value="DAO"/>
    <property type="match status" value="1"/>
</dbReference>
<gene>
    <name evidence="6" type="ORF">SAMN02745121_05605</name>
</gene>